<dbReference type="RefSeq" id="WP_165616721.1">
    <property type="nucleotide sequence ID" value="NZ_FNEJ01000002.1"/>
</dbReference>
<gene>
    <name evidence="5" type="ORF">SAMN04487993_1002226</name>
</gene>
<dbReference type="Pfam" id="PF10755">
    <property type="entry name" value="DUF2585"/>
    <property type="match status" value="1"/>
</dbReference>
<dbReference type="AlphaFoldDB" id="A0A1G8IZS3"/>
<dbReference type="InterPro" id="IPR019691">
    <property type="entry name" value="DUF2585"/>
</dbReference>
<keyword evidence="6" id="KW-1185">Reference proteome</keyword>
<evidence type="ECO:0000313" key="5">
    <source>
        <dbReference type="EMBL" id="SDI24464.1"/>
    </source>
</evidence>
<name>A0A1G8IZS3_9RHOB</name>
<evidence type="ECO:0008006" key="7">
    <source>
        <dbReference type="Google" id="ProtNLM"/>
    </source>
</evidence>
<keyword evidence="2" id="KW-0812">Transmembrane</keyword>
<dbReference type="EMBL" id="FNEJ01000002">
    <property type="protein sequence ID" value="SDI24464.1"/>
    <property type="molecule type" value="Genomic_DNA"/>
</dbReference>
<evidence type="ECO:0000256" key="3">
    <source>
        <dbReference type="ARBA" id="ARBA00022989"/>
    </source>
</evidence>
<keyword evidence="1" id="KW-1003">Cell membrane</keyword>
<evidence type="ECO:0000313" key="6">
    <source>
        <dbReference type="Proteomes" id="UP000199093"/>
    </source>
</evidence>
<evidence type="ECO:0000256" key="1">
    <source>
        <dbReference type="ARBA" id="ARBA00022475"/>
    </source>
</evidence>
<keyword evidence="4" id="KW-0472">Membrane</keyword>
<evidence type="ECO:0000256" key="2">
    <source>
        <dbReference type="ARBA" id="ARBA00022692"/>
    </source>
</evidence>
<evidence type="ECO:0000256" key="4">
    <source>
        <dbReference type="ARBA" id="ARBA00023136"/>
    </source>
</evidence>
<protein>
    <recommendedName>
        <fullName evidence="7">DUF2585 family protein</fullName>
    </recommendedName>
</protein>
<keyword evidence="3" id="KW-1133">Transmembrane helix</keyword>
<dbReference type="Proteomes" id="UP000199093">
    <property type="component" value="Unassembled WGS sequence"/>
</dbReference>
<dbReference type="GO" id="GO:0005886">
    <property type="term" value="C:plasma membrane"/>
    <property type="evidence" value="ECO:0007669"/>
    <property type="project" value="InterPro"/>
</dbReference>
<proteinExistence type="predicted"/>
<organism evidence="5 6">
    <name type="scientific">Salipiger marinus</name>
    <dbReference type="NCBI Taxonomy" id="555512"/>
    <lineage>
        <taxon>Bacteria</taxon>
        <taxon>Pseudomonadati</taxon>
        <taxon>Pseudomonadota</taxon>
        <taxon>Alphaproteobacteria</taxon>
        <taxon>Rhodobacterales</taxon>
        <taxon>Roseobacteraceae</taxon>
        <taxon>Salipiger</taxon>
    </lineage>
</organism>
<reference evidence="5 6" key="1">
    <citation type="submission" date="2016-10" db="EMBL/GenBank/DDBJ databases">
        <authorList>
            <person name="de Groot N.N."/>
        </authorList>
    </citation>
    <scope>NUCLEOTIDE SEQUENCE [LARGE SCALE GENOMIC DNA]</scope>
    <source>
        <strain evidence="5 6">DSM 26424</strain>
    </source>
</reference>
<accession>A0A1G8IZS3</accession>
<sequence>MNRTGAALLLVAGAGVIAVTLALWGQPLVSASGGIRLWVNSIWSPETSQQVADWYSVSHLVQGMLLALLLRALPLRRPDTVLLWSAFAIGVGWELAEHTDFVLDRFRATTLYQGYLGDTVLNAVMDYVFMLAGVALARALPVGASLALVAVLELASSLIARDSLTLSTLQVVAPQQAVADWQDAIRPARP</sequence>
<dbReference type="STRING" id="555512.SAMN04487993_1002226"/>